<dbReference type="PANTHER" id="PTHR43280">
    <property type="entry name" value="ARAC-FAMILY TRANSCRIPTIONAL REGULATOR"/>
    <property type="match status" value="1"/>
</dbReference>
<dbReference type="Gene3D" id="1.10.10.60">
    <property type="entry name" value="Homeodomain-like"/>
    <property type="match status" value="2"/>
</dbReference>
<name>A0A1I6ULH1_9SPHI</name>
<evidence type="ECO:0000313" key="6">
    <source>
        <dbReference type="Proteomes" id="UP000198785"/>
    </source>
</evidence>
<keyword evidence="1" id="KW-0805">Transcription regulation</keyword>
<dbReference type="GO" id="GO:0003700">
    <property type="term" value="F:DNA-binding transcription factor activity"/>
    <property type="evidence" value="ECO:0007669"/>
    <property type="project" value="InterPro"/>
</dbReference>
<sequence>MNYNCSLVPTSYSFQHQHLEGITAFSYTPESDCYINILLSEASTAVTYAIDQRPYLLKNGANIIYYLQAGTKVEICSEDICNRLTLILVAPESLHFFHTKYQKNLLRFKDGFATKCDARLRLLFEQLAHISQEDKLYDMRKDLILLEILLHQIETLAVESQTEEIIVVKSHYEKILLAKQIIDEDLSKNHNIPELAKMVGTNVQYLKKYFKQYYGKTVMNYITEKKMEHAKELILTGDHLVSDVARLTGYKHATHFTTAFKKHFGFIPNSLKYSFLLYQDATVLTELEQIFNNIPL</sequence>
<dbReference type="EMBL" id="FOZZ01000009">
    <property type="protein sequence ID" value="SFT02127.1"/>
    <property type="molecule type" value="Genomic_DNA"/>
</dbReference>
<keyword evidence="3" id="KW-0804">Transcription</keyword>
<proteinExistence type="predicted"/>
<evidence type="ECO:0000259" key="4">
    <source>
        <dbReference type="PROSITE" id="PS01124"/>
    </source>
</evidence>
<protein>
    <submittedName>
        <fullName evidence="5">AraC-type DNA-binding protein</fullName>
    </submittedName>
</protein>
<dbReference type="AlphaFoldDB" id="A0A1I6ULH1"/>
<dbReference type="SUPFAM" id="SSF46689">
    <property type="entry name" value="Homeodomain-like"/>
    <property type="match status" value="2"/>
</dbReference>
<dbReference type="InterPro" id="IPR020449">
    <property type="entry name" value="Tscrpt_reg_AraC-type_HTH"/>
</dbReference>
<dbReference type="SMART" id="SM00342">
    <property type="entry name" value="HTH_ARAC"/>
    <property type="match status" value="1"/>
</dbReference>
<dbReference type="RefSeq" id="WP_093366497.1">
    <property type="nucleotide sequence ID" value="NZ_FOZZ01000009.1"/>
</dbReference>
<dbReference type="PANTHER" id="PTHR43280:SF2">
    <property type="entry name" value="HTH-TYPE TRANSCRIPTIONAL REGULATOR EXSA"/>
    <property type="match status" value="1"/>
</dbReference>
<dbReference type="STRING" id="683125.SAMN05660206_10976"/>
<dbReference type="OrthoDB" id="799767at2"/>
<dbReference type="GO" id="GO:0043565">
    <property type="term" value="F:sequence-specific DNA binding"/>
    <property type="evidence" value="ECO:0007669"/>
    <property type="project" value="InterPro"/>
</dbReference>
<evidence type="ECO:0000256" key="3">
    <source>
        <dbReference type="ARBA" id="ARBA00023163"/>
    </source>
</evidence>
<dbReference type="InterPro" id="IPR018060">
    <property type="entry name" value="HTH_AraC"/>
</dbReference>
<evidence type="ECO:0000256" key="1">
    <source>
        <dbReference type="ARBA" id="ARBA00023015"/>
    </source>
</evidence>
<gene>
    <name evidence="5" type="ORF">SAMN05660206_10976</name>
</gene>
<dbReference type="Proteomes" id="UP000198785">
    <property type="component" value="Unassembled WGS sequence"/>
</dbReference>
<keyword evidence="2 5" id="KW-0238">DNA-binding</keyword>
<keyword evidence="6" id="KW-1185">Reference proteome</keyword>
<evidence type="ECO:0000256" key="2">
    <source>
        <dbReference type="ARBA" id="ARBA00023125"/>
    </source>
</evidence>
<reference evidence="5 6" key="1">
    <citation type="submission" date="2016-10" db="EMBL/GenBank/DDBJ databases">
        <authorList>
            <person name="de Groot N.N."/>
        </authorList>
    </citation>
    <scope>NUCLEOTIDE SEQUENCE [LARGE SCALE GENOMIC DNA]</scope>
    <source>
        <strain evidence="5 6">DSM 22789</strain>
    </source>
</reference>
<accession>A0A1I6ULH1</accession>
<dbReference type="Pfam" id="PF12833">
    <property type="entry name" value="HTH_18"/>
    <property type="match status" value="1"/>
</dbReference>
<dbReference type="InterPro" id="IPR009057">
    <property type="entry name" value="Homeodomain-like_sf"/>
</dbReference>
<dbReference type="PRINTS" id="PR00032">
    <property type="entry name" value="HTHARAC"/>
</dbReference>
<feature type="domain" description="HTH araC/xylS-type" evidence="4">
    <location>
        <begin position="176"/>
        <end position="274"/>
    </location>
</feature>
<evidence type="ECO:0000313" key="5">
    <source>
        <dbReference type="EMBL" id="SFT02127.1"/>
    </source>
</evidence>
<dbReference type="PROSITE" id="PS01124">
    <property type="entry name" value="HTH_ARAC_FAMILY_2"/>
    <property type="match status" value="1"/>
</dbReference>
<organism evidence="5 6">
    <name type="scientific">Sphingobacterium wenxiniae</name>
    <dbReference type="NCBI Taxonomy" id="683125"/>
    <lineage>
        <taxon>Bacteria</taxon>
        <taxon>Pseudomonadati</taxon>
        <taxon>Bacteroidota</taxon>
        <taxon>Sphingobacteriia</taxon>
        <taxon>Sphingobacteriales</taxon>
        <taxon>Sphingobacteriaceae</taxon>
        <taxon>Sphingobacterium</taxon>
    </lineage>
</organism>